<reference evidence="2 3" key="2">
    <citation type="submission" date="2020-03" db="EMBL/GenBank/DDBJ databases">
        <authorList>
            <person name="Ichikawa N."/>
            <person name="Kimura A."/>
            <person name="Kitahashi Y."/>
            <person name="Uohara A."/>
        </authorList>
    </citation>
    <scope>NUCLEOTIDE SEQUENCE [LARGE SCALE GENOMIC DNA]</scope>
    <source>
        <strain evidence="2 3">NBRC 108638</strain>
    </source>
</reference>
<accession>A0A6V8L5A2</accession>
<dbReference type="Pfam" id="PF00535">
    <property type="entry name" value="Glycos_transf_2"/>
    <property type="match status" value="1"/>
</dbReference>
<dbReference type="AlphaFoldDB" id="A0A6V8L5A2"/>
<dbReference type="GO" id="GO:0016740">
    <property type="term" value="F:transferase activity"/>
    <property type="evidence" value="ECO:0007669"/>
    <property type="project" value="UniProtKB-KW"/>
</dbReference>
<dbReference type="Proteomes" id="UP000482960">
    <property type="component" value="Unassembled WGS sequence"/>
</dbReference>
<dbReference type="InterPro" id="IPR001173">
    <property type="entry name" value="Glyco_trans_2-like"/>
</dbReference>
<dbReference type="EMBL" id="BLPG01000001">
    <property type="protein sequence ID" value="GFJ89306.1"/>
    <property type="molecule type" value="Genomic_DNA"/>
</dbReference>
<dbReference type="InterPro" id="IPR050834">
    <property type="entry name" value="Glycosyltransf_2"/>
</dbReference>
<dbReference type="Gene3D" id="3.90.550.10">
    <property type="entry name" value="Spore Coat Polysaccharide Biosynthesis Protein SpsA, Chain A"/>
    <property type="match status" value="1"/>
</dbReference>
<name>A0A6V8L5A2_9ACTN</name>
<protein>
    <submittedName>
        <fullName evidence="2">Glycosyl transferase</fullName>
    </submittedName>
</protein>
<evidence type="ECO:0000313" key="3">
    <source>
        <dbReference type="Proteomes" id="UP000482960"/>
    </source>
</evidence>
<dbReference type="InterPro" id="IPR029044">
    <property type="entry name" value="Nucleotide-diphossugar_trans"/>
</dbReference>
<evidence type="ECO:0000259" key="1">
    <source>
        <dbReference type="Pfam" id="PF00535"/>
    </source>
</evidence>
<reference evidence="2 3" key="1">
    <citation type="submission" date="2020-03" db="EMBL/GenBank/DDBJ databases">
        <title>Whole genome shotgun sequence of Phytohabitans rumicis NBRC 108638.</title>
        <authorList>
            <person name="Komaki H."/>
            <person name="Tamura T."/>
        </authorList>
    </citation>
    <scope>NUCLEOTIDE SEQUENCE [LARGE SCALE GENOMIC DNA]</scope>
    <source>
        <strain evidence="2 3">NBRC 108638</strain>
    </source>
</reference>
<dbReference type="RefSeq" id="WP_173076950.1">
    <property type="nucleotide sequence ID" value="NZ_BAABJB010000002.1"/>
</dbReference>
<organism evidence="2 3">
    <name type="scientific">Phytohabitans rumicis</name>
    <dbReference type="NCBI Taxonomy" id="1076125"/>
    <lineage>
        <taxon>Bacteria</taxon>
        <taxon>Bacillati</taxon>
        <taxon>Actinomycetota</taxon>
        <taxon>Actinomycetes</taxon>
        <taxon>Micromonosporales</taxon>
        <taxon>Micromonosporaceae</taxon>
    </lineage>
</organism>
<keyword evidence="3" id="KW-1185">Reference proteome</keyword>
<dbReference type="SUPFAM" id="SSF53448">
    <property type="entry name" value="Nucleotide-diphospho-sugar transferases"/>
    <property type="match status" value="1"/>
</dbReference>
<sequence length="365" mass="40141">MVMRVRPEPLRGRPKVAVAIPCYNYGHYLADCVRSVLDQEGVDLDVIIVDDASPDGSGAVAEQLAATDPRVRAIARDHNVGHIKTFNEGLDAVDGDFVVLLSADDLLAPGSLARSAALLQAHPDVGMVHGFALTFADELPPARGNLRSWTIWPGQEWLARICGNGGNPVATPEVMMRMSTMRDLVGYDPRVPHACDFLMWLRAAAHGSIGRLNGVDQAYYRVHGANMHTEQYGGAITDIGQRHHAFEIFFEEDGKDLPDVDRLRGAARWALSQEALGIALDTYDHGPEAASPQLAKELAELAVELDPAAADCRLMQALRRTERRVEAGKGPIVPPRVTALRKKVRHHLEWRRRRWSGVESTVKAR</sequence>
<proteinExistence type="predicted"/>
<dbReference type="PANTHER" id="PTHR43685:SF2">
    <property type="entry name" value="GLYCOSYLTRANSFERASE 2-LIKE DOMAIN-CONTAINING PROTEIN"/>
    <property type="match status" value="1"/>
</dbReference>
<dbReference type="PANTHER" id="PTHR43685">
    <property type="entry name" value="GLYCOSYLTRANSFERASE"/>
    <property type="match status" value="1"/>
</dbReference>
<gene>
    <name evidence="2" type="ORF">Prum_029480</name>
</gene>
<comment type="caution">
    <text evidence="2">The sequence shown here is derived from an EMBL/GenBank/DDBJ whole genome shotgun (WGS) entry which is preliminary data.</text>
</comment>
<keyword evidence="2" id="KW-0808">Transferase</keyword>
<evidence type="ECO:0000313" key="2">
    <source>
        <dbReference type="EMBL" id="GFJ89306.1"/>
    </source>
</evidence>
<dbReference type="CDD" id="cd00761">
    <property type="entry name" value="Glyco_tranf_GTA_type"/>
    <property type="match status" value="1"/>
</dbReference>
<feature type="domain" description="Glycosyltransferase 2-like" evidence="1">
    <location>
        <begin position="18"/>
        <end position="146"/>
    </location>
</feature>